<feature type="region of interest" description="Disordered" evidence="2">
    <location>
        <begin position="530"/>
        <end position="551"/>
    </location>
</feature>
<feature type="compositionally biased region" description="Low complexity" evidence="2">
    <location>
        <begin position="877"/>
        <end position="889"/>
    </location>
</feature>
<feature type="compositionally biased region" description="Gly residues" evidence="2">
    <location>
        <begin position="1663"/>
        <end position="1685"/>
    </location>
</feature>
<feature type="transmembrane region" description="Helical" evidence="3">
    <location>
        <begin position="2123"/>
        <end position="2143"/>
    </location>
</feature>
<keyword evidence="3" id="KW-0812">Transmembrane</keyword>
<gene>
    <name evidence="4" type="ORF">FNF29_03266</name>
</gene>
<feature type="compositionally biased region" description="Low complexity" evidence="2">
    <location>
        <begin position="1563"/>
        <end position="1578"/>
    </location>
</feature>
<keyword evidence="1" id="KW-0175">Coiled coil</keyword>
<accession>A0A5A8CL37</accession>
<name>A0A5A8CL37_CAFRO</name>
<feature type="region of interest" description="Disordered" evidence="2">
    <location>
        <begin position="1803"/>
        <end position="1894"/>
    </location>
</feature>
<feature type="region of interest" description="Disordered" evidence="2">
    <location>
        <begin position="727"/>
        <end position="768"/>
    </location>
</feature>
<proteinExistence type="predicted"/>
<feature type="region of interest" description="Disordered" evidence="2">
    <location>
        <begin position="1525"/>
        <end position="1688"/>
    </location>
</feature>
<feature type="transmembrane region" description="Helical" evidence="3">
    <location>
        <begin position="2149"/>
        <end position="2169"/>
    </location>
</feature>
<protein>
    <submittedName>
        <fullName evidence="4">Uncharacterized protein</fullName>
    </submittedName>
</protein>
<feature type="compositionally biased region" description="Low complexity" evidence="2">
    <location>
        <begin position="307"/>
        <end position="329"/>
    </location>
</feature>
<sequence>MAIPFRTEGKAARSSLAMSTGSAAPFCGPNTFASAAAAGAACLDCPSAGWSVVLALVACGIYTAVLSALVMALRLGLRRRGAATYSLLRGVLEHLGIVGAAGAFLVAAPAVMRVAAWVQGFGLVSVAFTGTPLECAFTTTMGAQPSMAVRTAVELLIVPLGACLVWWHLNVLSAPDLDPVSLVTCGWVLRSWCSRKTLPPIDAVIRQHIAALADASKHPVEARHLLDLAVRPFDARGIHSPVRTEVDARLQMLGFLAKEVAAVSDAKPRAARGASDGGNVAASSAAAQQQLKGAVARIGLDLAAPLASPRSSAGSGSRLRPRSRVGSGPAESAEPDTTSNAVGGIASREVLLAAARAANPDQDPKHLDATMVARDLTAAGPSPTGTLFQLVMQIRLRDVAARHAAQALPAAQQRTKAARLAVDRALGRMARAPKASEDSLRCQGAIDDARAELAVAEANEKALMAHPPPAADEAGEQVAELIRMELGRRFGALHDGTEAFAEAVKGSGVVEAAVECLAARVKSAGLDTGADRQAPLGALPRDSEAERGDVDPLEQPLTVATEAETGLVSASVGAWADARADVRKVAAGGRPALPGATACLRGDGLCGRSPSRAVLCTCSYVLDVLCCFSACGERLCGCPNPYRGAQLRADPLARAIAGEDVDRSRHNILPVSKVRKSVLAERRRALRASPAERDRDVVRRWLAPSVSGGESPGVPAVEVIPAAAAAGTGASTGRDSGGRGGASAGGGSTAGISGLGSEPGAVSTPGLSKAALKQARLVASSHARSFSRGSRPSVKAGASSRGGSSGHRSARTADGLEMPSPRSGRGHQRVTSGASRASSGTGRRGGGTGAGSLGAGTAARSDGGRSRGGSAGGAGSEGQQPQPQQPALLPASECADPFMDELDRQFRLYETDGGVLEVASVAGWGSGGEGLAAAAVGLAADSDSDAGGDVAVVDFGETAAMSADAVYDRALARNAEASEWAAVLAEAGAASDALPESFDDAVAWACGYEAFRLTGVWPGVPPPREMQAAMALRLAAAAVNESRNFGEFAEQAKQAETAARLAGSSFAGDMGVAAAIDGAGDVGPSPSPGRGANASGASKDAATPPKLGADAGKAGGRNRASDPDAEPDAKEAGEGEDKAEEEEEVVVVVNDVGDLDDDVMAAPATATTTETAAASGGDGNRHSRVSSAVDSAGGLDSALDTLESSNGDWEFPAIGPHDPHGRAAAGGGATVVVTGRGHHALVPGFRAPGRSGSRGSDARHSPAEGSRQRGRVGDDDGGGSSGGHQESVDTDDASPAQGGAYADDGARDATAGAVGVLAAAPSDAADVAASPPADDKPASRVAGLDDDPDAKAPAAVAVADPDAKAPAAVAVADDGKTPAAAPRAGLPAATKPRRARRLSDATSAELLLGATGGPSKGHLDFEEMGAATAPERGPRLGKRGRSRRLPPPVDITAGPRTRPVAASDGPDISIGGRSGGWGSASGGNRDNGSRLGALALASGFAGQRERQLQAELAAANALLAGARRGAEAVADRDPAEVAEEERQRMRREQVSKAAAAAMRVELQRSQSRSRLRIGSGASQAGGQGSNGGGSGGGSMGGRRPSLATKRSSRALMQPVAPSLGARSGDSVGSRGRGRSVSRSVASSRRLGGSRRGSRRGNSVRGGSVRGGSVRGGSVLGGSVRGGSVLGGPVSRAVTPRGVVGLQQFGDLQGGMRMPQAHGSPQSMSAGGRGLLQPLAGAKDSGAISTMANAVAAVTAAARGPPADTADERRLFRTVVDNSVSVGAGAGAGAGAGVAGRRLRSHSATGGADVSAAPVLRGADARTLPRSTSHHRSSSRPERDGAAAVPLVPSAQRLEIPVSDSESSGPVVGRAPPPAASDGGSRGGGSRGWGAARGGGVPAIAGRAWSPAGPANGRGGSPFGAGLLAGLSPRAGSESAGGGGALLSARGYDSGGLRPAEERSLAWLGAIDQSVDDVGAALDALAPRRALPSCESLDDMESALISAAEDQAEAEEARRAAGCAHPFLVAALLSLPTVAARAALGFAALPGSDASRPLTVDGLTYTGTPAGDGALAMASLAAIAAAAAGLAALAWLCFPCGRWHRLFSDPLLRELLAPLTSGTSARCFSLPVLTALAVFLMGTTLAVAAPGPAALDSAVAWSAAVVGLWALAGPRGSAAVSPQETWAGYSFAALLLTVVAQYNVVPAGAEPTSLSDFSAGWMNAVLPILWAVMLVQSAGQCARQCDCLGGGRHALSAEREGEAQAAADEAAAGRQPGLGDPCCGRAVSCWTLCPFSEAGSDQRRRGEAAAAARATLVRLRSVRCPPGQPMGQLPGMEVAGLRLTQAASGASSGLPMPPAVHSVDATAASPLAPDLWLAWGLSVPLCCWCGAAVRGSGWSDPDLWHRISGFAPRIPFVGAGAWLSAGSDESDEEAGAATASVAGSSGGGGTVGMEVGGATARGADEASISEASAPPSERAAVGGVAGLDAAFAGGSRARRAGFAGASTAAIAPSASASAVGGRPAVAEALGRDAALRYAEARQSLATDVDAVSCCTVLCVALPGMQGCCGADWRPPTEQEEDDEARMAARSKLVCGRGGRLPTVSALTDPHERVELAAAVKLELAVEQAKRASALLAHDLRLDLLPAPLATGVRARVAEEAAWVVREATAVVASTQALQVRDAVAALDAAEAKKIELDNAIETIRLARSAKERKTREQLAEHLRESIRASKAKQAALRAEEERKEEEGKAVAKAQRLAARARQQELVLAARRGRQSEVAAAYRDDPTLAANDVLGMYRDQQARIQRRSAW</sequence>
<feature type="compositionally biased region" description="Gly residues" evidence="2">
    <location>
        <begin position="866"/>
        <end position="876"/>
    </location>
</feature>
<feature type="region of interest" description="Disordered" evidence="2">
    <location>
        <begin position="307"/>
        <end position="342"/>
    </location>
</feature>
<feature type="compositionally biased region" description="Basic and acidic residues" evidence="2">
    <location>
        <begin position="541"/>
        <end position="550"/>
    </location>
</feature>
<feature type="compositionally biased region" description="Basic and acidic residues" evidence="2">
    <location>
        <begin position="1119"/>
        <end position="1136"/>
    </location>
</feature>
<feature type="compositionally biased region" description="Low complexity" evidence="2">
    <location>
        <begin position="831"/>
        <end position="841"/>
    </location>
</feature>
<reference evidence="4 5" key="1">
    <citation type="submission" date="2019-07" db="EMBL/GenBank/DDBJ databases">
        <title>Genomes of Cafeteria roenbergensis.</title>
        <authorList>
            <person name="Fischer M.G."/>
            <person name="Hackl T."/>
            <person name="Roman M."/>
        </authorList>
    </citation>
    <scope>NUCLEOTIDE SEQUENCE [LARGE SCALE GENOMIC DNA]</scope>
    <source>
        <strain evidence="4 5">BVI</strain>
    </source>
</reference>
<feature type="transmembrane region" description="Helical" evidence="3">
    <location>
        <begin position="2069"/>
        <end position="2093"/>
    </location>
</feature>
<evidence type="ECO:0000256" key="3">
    <source>
        <dbReference type="SAM" id="Phobius"/>
    </source>
</evidence>
<keyword evidence="3" id="KW-1133">Transmembrane helix</keyword>
<feature type="compositionally biased region" description="Gly residues" evidence="2">
    <location>
        <begin position="842"/>
        <end position="854"/>
    </location>
</feature>
<feature type="compositionally biased region" description="Low complexity" evidence="2">
    <location>
        <begin position="1351"/>
        <end position="1389"/>
    </location>
</feature>
<evidence type="ECO:0000256" key="2">
    <source>
        <dbReference type="SAM" id="MobiDB-lite"/>
    </source>
</evidence>
<feature type="coiled-coil region" evidence="1">
    <location>
        <begin position="2681"/>
        <end position="2758"/>
    </location>
</feature>
<feature type="compositionally biased region" description="Basic residues" evidence="2">
    <location>
        <begin position="1435"/>
        <end position="1444"/>
    </location>
</feature>
<keyword evidence="5" id="KW-1185">Reference proteome</keyword>
<feature type="region of interest" description="Disordered" evidence="2">
    <location>
        <begin position="1325"/>
        <end position="1399"/>
    </location>
</feature>
<feature type="compositionally biased region" description="Basic and acidic residues" evidence="2">
    <location>
        <begin position="1525"/>
        <end position="1550"/>
    </location>
</feature>
<feature type="compositionally biased region" description="Gly residues" evidence="2">
    <location>
        <begin position="738"/>
        <end position="749"/>
    </location>
</feature>
<feature type="region of interest" description="Disordered" evidence="2">
    <location>
        <begin position="1167"/>
        <end position="1207"/>
    </location>
</feature>
<feature type="region of interest" description="Disordered" evidence="2">
    <location>
        <begin position="2422"/>
        <end position="2451"/>
    </location>
</feature>
<feature type="compositionally biased region" description="Gly residues" evidence="2">
    <location>
        <begin position="2439"/>
        <end position="2450"/>
    </location>
</feature>
<feature type="region of interest" description="Disordered" evidence="2">
    <location>
        <begin position="782"/>
        <end position="889"/>
    </location>
</feature>
<evidence type="ECO:0000313" key="5">
    <source>
        <dbReference type="Proteomes" id="UP000323011"/>
    </source>
</evidence>
<feature type="compositionally biased region" description="Gly residues" evidence="2">
    <location>
        <begin position="1579"/>
        <end position="1596"/>
    </location>
</feature>
<comment type="caution">
    <text evidence="4">The sequence shown here is derived from an EMBL/GenBank/DDBJ whole genome shotgun (WGS) entry which is preliminary data.</text>
</comment>
<organism evidence="4 5">
    <name type="scientific">Cafeteria roenbergensis</name>
    <name type="common">Marine flagellate</name>
    <dbReference type="NCBI Taxonomy" id="33653"/>
    <lineage>
        <taxon>Eukaryota</taxon>
        <taxon>Sar</taxon>
        <taxon>Stramenopiles</taxon>
        <taxon>Bigyra</taxon>
        <taxon>Opalozoa</taxon>
        <taxon>Bicosoecida</taxon>
        <taxon>Cafeteriaceae</taxon>
        <taxon>Cafeteria</taxon>
    </lineage>
</organism>
<feature type="compositionally biased region" description="Low complexity" evidence="2">
    <location>
        <begin position="1296"/>
        <end position="1305"/>
    </location>
</feature>
<feature type="compositionally biased region" description="Gly residues" evidence="2">
    <location>
        <begin position="1879"/>
        <end position="1894"/>
    </location>
</feature>
<feature type="region of interest" description="Disordered" evidence="2">
    <location>
        <begin position="1078"/>
        <end position="1143"/>
    </location>
</feature>
<dbReference type="EMBL" id="VLTN01000016">
    <property type="protein sequence ID" value="KAA0153449.1"/>
    <property type="molecule type" value="Genomic_DNA"/>
</dbReference>
<dbReference type="Proteomes" id="UP000323011">
    <property type="component" value="Unassembled WGS sequence"/>
</dbReference>
<feature type="compositionally biased region" description="Low complexity" evidence="2">
    <location>
        <begin position="1622"/>
        <end position="1646"/>
    </location>
</feature>
<feature type="compositionally biased region" description="Gly residues" evidence="2">
    <location>
        <begin position="1472"/>
        <end position="1481"/>
    </location>
</feature>
<evidence type="ECO:0000313" key="4">
    <source>
        <dbReference type="EMBL" id="KAA0153449.1"/>
    </source>
</evidence>
<feature type="transmembrane region" description="Helical" evidence="3">
    <location>
        <begin position="52"/>
        <end position="75"/>
    </location>
</feature>
<feature type="transmembrane region" description="Helical" evidence="3">
    <location>
        <begin position="2181"/>
        <end position="2200"/>
    </location>
</feature>
<feature type="region of interest" description="Disordered" evidence="2">
    <location>
        <begin position="1240"/>
        <end position="1305"/>
    </location>
</feature>
<feature type="transmembrane region" description="Helical" evidence="3">
    <location>
        <begin position="87"/>
        <end position="108"/>
    </location>
</feature>
<feature type="region of interest" description="Disordered" evidence="2">
    <location>
        <begin position="1426"/>
        <end position="1484"/>
    </location>
</feature>
<keyword evidence="3" id="KW-0472">Membrane</keyword>
<evidence type="ECO:0000256" key="1">
    <source>
        <dbReference type="SAM" id="Coils"/>
    </source>
</evidence>